<protein>
    <recommendedName>
        <fullName evidence="2">NB-ARC domain-containing protein</fullName>
    </recommendedName>
</protein>
<organism evidence="3 4">
    <name type="scientific">Citrus x changshan-huyou</name>
    <dbReference type="NCBI Taxonomy" id="2935761"/>
    <lineage>
        <taxon>Eukaryota</taxon>
        <taxon>Viridiplantae</taxon>
        <taxon>Streptophyta</taxon>
        <taxon>Embryophyta</taxon>
        <taxon>Tracheophyta</taxon>
        <taxon>Spermatophyta</taxon>
        <taxon>Magnoliopsida</taxon>
        <taxon>eudicotyledons</taxon>
        <taxon>Gunneridae</taxon>
        <taxon>Pentapetalae</taxon>
        <taxon>rosids</taxon>
        <taxon>malvids</taxon>
        <taxon>Sapindales</taxon>
        <taxon>Rutaceae</taxon>
        <taxon>Aurantioideae</taxon>
        <taxon>Citrus</taxon>
    </lineage>
</organism>
<keyword evidence="1" id="KW-0611">Plant defense</keyword>
<dbReference type="PANTHER" id="PTHR36766:SF45">
    <property type="entry name" value="NB-ARC DOMAIN-CONTAINING PROTEIN"/>
    <property type="match status" value="1"/>
</dbReference>
<dbReference type="GO" id="GO:0006952">
    <property type="term" value="P:defense response"/>
    <property type="evidence" value="ECO:0007669"/>
    <property type="project" value="UniProtKB-KW"/>
</dbReference>
<feature type="domain" description="NB-ARC" evidence="2">
    <location>
        <begin position="1"/>
        <end position="145"/>
    </location>
</feature>
<dbReference type="PANTHER" id="PTHR36766">
    <property type="entry name" value="PLANT BROAD-SPECTRUM MILDEW RESISTANCE PROTEIN RPW8"/>
    <property type="match status" value="1"/>
</dbReference>
<dbReference type="AlphaFoldDB" id="A0AAP0ML54"/>
<evidence type="ECO:0000313" key="3">
    <source>
        <dbReference type="EMBL" id="KAK9215494.1"/>
    </source>
</evidence>
<keyword evidence="4" id="KW-1185">Reference proteome</keyword>
<dbReference type="InterPro" id="IPR002182">
    <property type="entry name" value="NB-ARC"/>
</dbReference>
<comment type="caution">
    <text evidence="3">The sequence shown here is derived from an EMBL/GenBank/DDBJ whole genome shotgun (WGS) entry which is preliminary data.</text>
</comment>
<sequence length="239" mass="27828">MGGIGKTTLALLAYNSDDVKKHFEKRIWVCVSDPFDEFRIARAIIEALKPGSAKDLVEFRSLMRHIKECVEGEKFLLVLDDVWNEYYSKWEPFYNYLKNGLHGSKILITTRKDRVARCMRSTKIIPIDLLSEKECWSIFESLAFFDKSMEGCENFKKIGREIVGKCKGLPLAVKIIGNLLRSRNTKEEWQNILKSEIWELEGVKIGVLASLLLSYNELPSKVTLMRKEIMRKETKRWRT</sequence>
<dbReference type="Proteomes" id="UP001428341">
    <property type="component" value="Unassembled WGS sequence"/>
</dbReference>
<dbReference type="EMBL" id="JBCGBO010000003">
    <property type="protein sequence ID" value="KAK9215494.1"/>
    <property type="molecule type" value="Genomic_DNA"/>
</dbReference>
<dbReference type="GO" id="GO:0043531">
    <property type="term" value="F:ADP binding"/>
    <property type="evidence" value="ECO:0007669"/>
    <property type="project" value="InterPro"/>
</dbReference>
<dbReference type="InterPro" id="IPR027417">
    <property type="entry name" value="P-loop_NTPase"/>
</dbReference>
<dbReference type="SUPFAM" id="SSF52540">
    <property type="entry name" value="P-loop containing nucleoside triphosphate hydrolases"/>
    <property type="match status" value="1"/>
</dbReference>
<dbReference type="InterPro" id="IPR042197">
    <property type="entry name" value="Apaf_helical"/>
</dbReference>
<evidence type="ECO:0000256" key="1">
    <source>
        <dbReference type="ARBA" id="ARBA00022821"/>
    </source>
</evidence>
<reference evidence="3 4" key="1">
    <citation type="submission" date="2024-05" db="EMBL/GenBank/DDBJ databases">
        <title>Haplotype-resolved chromosome-level genome assembly of Huyou (Citrus changshanensis).</title>
        <authorList>
            <person name="Miao C."/>
            <person name="Chen W."/>
            <person name="Wu Y."/>
            <person name="Wang L."/>
            <person name="Zhao S."/>
            <person name="Grierson D."/>
            <person name="Xu C."/>
            <person name="Chen K."/>
        </authorList>
    </citation>
    <scope>NUCLEOTIDE SEQUENCE [LARGE SCALE GENOMIC DNA]</scope>
    <source>
        <strain evidence="3">01-14</strain>
        <tissue evidence="3">Leaf</tissue>
    </source>
</reference>
<dbReference type="Gene3D" id="3.40.50.300">
    <property type="entry name" value="P-loop containing nucleotide triphosphate hydrolases"/>
    <property type="match status" value="1"/>
</dbReference>
<evidence type="ECO:0000259" key="2">
    <source>
        <dbReference type="Pfam" id="PF00931"/>
    </source>
</evidence>
<dbReference type="Pfam" id="PF00931">
    <property type="entry name" value="NB-ARC"/>
    <property type="match status" value="1"/>
</dbReference>
<accession>A0AAP0ML54</accession>
<proteinExistence type="predicted"/>
<dbReference type="PRINTS" id="PR00364">
    <property type="entry name" value="DISEASERSIST"/>
</dbReference>
<dbReference type="Gene3D" id="1.10.8.430">
    <property type="entry name" value="Helical domain of apoptotic protease-activating factors"/>
    <property type="match status" value="1"/>
</dbReference>
<gene>
    <name evidence="3" type="ORF">WN944_007499</name>
</gene>
<evidence type="ECO:0000313" key="4">
    <source>
        <dbReference type="Proteomes" id="UP001428341"/>
    </source>
</evidence>
<name>A0AAP0ML54_9ROSI</name>